<organism evidence="8 10">
    <name type="scientific">Mus musculus</name>
    <name type="common">Mouse</name>
    <dbReference type="NCBI Taxonomy" id="10090"/>
    <lineage>
        <taxon>Eukaryota</taxon>
        <taxon>Metazoa</taxon>
        <taxon>Chordata</taxon>
        <taxon>Craniata</taxon>
        <taxon>Vertebrata</taxon>
        <taxon>Euteleostomi</taxon>
        <taxon>Mammalia</taxon>
        <taxon>Eutheria</taxon>
        <taxon>Euarchontoglires</taxon>
        <taxon>Glires</taxon>
        <taxon>Rodentia</taxon>
        <taxon>Myomorpha</taxon>
        <taxon>Muroidea</taxon>
        <taxon>Muridae</taxon>
        <taxon>Murinae</taxon>
        <taxon>Mus</taxon>
        <taxon>Mus</taxon>
    </lineage>
</organism>
<dbReference type="Antibodypedia" id="67203">
    <property type="antibodies" value="45 antibodies from 12 providers"/>
</dbReference>
<dbReference type="ProteomicsDB" id="357395"/>
<dbReference type="Pfam" id="PF10257">
    <property type="entry name" value="RAI16-like"/>
    <property type="match status" value="1"/>
</dbReference>
<keyword evidence="11 12" id="KW-1267">Proteomics identification</keyword>
<sequence>MEKMNWLSRLASRVPGHRVPQGASLQTPVMADPETCLMVFKNHWSQVVRILERQGPRAATGGADDLSAVRNHTYQMLTLLAEDRAVPSAPSGPGPLLEFALREDLLSRVLTWQLQWDEFGDGVEERRAEQLKLFEMLVSEARQPLLRHGPVREALLALLDACGRPVPSSPALDEGLVLLLSQLCVCVAREPSLLEFFLQPPPEPGAAPRLLLFSRLVPFVHREGTLGQQARDALLLLMALSDGSPTVGRYIADHSYFCPVLATGLSALYSSLPRKIEVPGDDWHCLRREDWIGVPALALFMSSLEFCNAVIQVAHPLVQKQLVDYIHNGFLVPVMGPALHKTSVEEMIASTAYLELFLRSISEPALLRTFLRFLLLHRHDTHTILDTLVARIGSNSRLCMVSLSLFRTLLNLSCEDVLLQLVLRYLVPCNHVMLSQKPAVRDVDLYGRAADKFLSLIPRCCRHHAPSPPRPEHASWARGPGSPSVDSSSVVTVPRPSTPSRLALFLRQQSLGGSESPGPVPRSPGLTASPTSSPSRRPSPAEEPGELEDNYLEYLREARRGVDRCVRACRTWSAPYDGERPPPEPNPLGSRTKKRSLLPEEDRDNVREGEEENLGSRGLAVGVGDTPGYLLPPQLNGVPGPWPEGAKKVRLVPRLVPQEGVRELLEGTSEDMAGLESFGQELQELEVALSNGGAGSEPPLEPPLPPEEEEAYESFTCPPEPPGPFLSSPLRTLHQLPSQPFTGAIESFAASQEDFPALLSKAKKYLIARGKLDWAEGPTAGPAPRRSDSLVRSRRPSLGELLLRHAHSPTRARQAVQVLQPGRDGTGLGLGGGSPGASTPVLLPRGGASERQGEALRVKNAVYCAVIFPEFLKELAAISQAHAVTSPFLLDTSEEVSLPPISGFGPLNP</sequence>
<feature type="region of interest" description="Disordered" evidence="7">
    <location>
        <begin position="573"/>
        <end position="621"/>
    </location>
</feature>
<evidence type="ECO:0000256" key="1">
    <source>
        <dbReference type="ARBA" id="ARBA00022448"/>
    </source>
</evidence>
<dbReference type="Bgee" id="ENSMUSG00000044465">
    <property type="expression patterns" value="Expressed in granulocyte and 248 other cell types or tissues"/>
</dbReference>
<evidence type="ECO:0000313" key="9">
    <source>
        <dbReference type="MGI" id="MGI:1921599"/>
    </source>
</evidence>
<evidence type="ECO:0000256" key="6">
    <source>
        <dbReference type="ARBA" id="ARBA00046925"/>
    </source>
</evidence>
<evidence type="ECO:0007829" key="14">
    <source>
        <dbReference type="PubMed" id="21183079"/>
    </source>
</evidence>
<keyword evidence="1" id="KW-0813">Transport</keyword>
<reference evidence="8 10" key="4">
    <citation type="journal article" date="2011" name="PLoS Biol.">
        <title>Modernizing reference genome assemblies.</title>
        <authorList>
            <person name="Church D.M."/>
            <person name="Schneider V.A."/>
            <person name="Graves T."/>
            <person name="Auger K."/>
            <person name="Cunningham F."/>
            <person name="Bouk N."/>
            <person name="Chen H.C."/>
            <person name="Agarwala R."/>
            <person name="McLaren W.M."/>
            <person name="Ritchie G.R."/>
            <person name="Albracht D."/>
            <person name="Kremitzki M."/>
            <person name="Rock S."/>
            <person name="Kotkiewicz H."/>
            <person name="Kremitzki C."/>
            <person name="Wollam A."/>
            <person name="Trani L."/>
            <person name="Fulton L."/>
            <person name="Fulton R."/>
            <person name="Matthews L."/>
            <person name="Whitehead S."/>
            <person name="Chow W."/>
            <person name="Torrance J."/>
            <person name="Dunn M."/>
            <person name="Harden G."/>
            <person name="Threadgold G."/>
            <person name="Wood J."/>
            <person name="Collins J."/>
            <person name="Heath P."/>
            <person name="Griffiths G."/>
            <person name="Pelan S."/>
            <person name="Grafham D."/>
            <person name="Eichler E.E."/>
            <person name="Weinstock G."/>
            <person name="Mardis E.R."/>
            <person name="Wilson R.K."/>
            <person name="Howe K."/>
            <person name="Flicek P."/>
            <person name="Hubbard T."/>
        </authorList>
    </citation>
    <scope>NUCLEOTIDE SEQUENCE [LARGE SCALE GENOMIC DNA]</scope>
    <source>
        <strain evidence="8 10">C57BL/6J</strain>
    </source>
</reference>
<dbReference type="jPOST" id="F8WHJ1"/>
<reference evidence="8" key="5">
    <citation type="submission" date="2025-08" db="UniProtKB">
        <authorList>
            <consortium name="Ensembl"/>
        </authorList>
    </citation>
    <scope>IDENTIFICATION</scope>
    <source>
        <strain evidence="8">C57BL/6J</strain>
    </source>
</reference>
<evidence type="ECO:0000313" key="8">
    <source>
        <dbReference type="Ensembl" id="ENSMUSP00000074252.8"/>
    </source>
</evidence>
<comment type="subunit">
    <text evidence="6">Component of the FTS/Hook/FHIP complex (FHF complex), composed of AKTIP/FTS, FHIP1B, and one or more members of the Hook family of proteins HOOK1, HOOK2, and HOOK3. The FHF complex associates with the homotypic vesicular sorting complex (the HOPS complex).</text>
</comment>
<gene>
    <name evidence="8 9" type="primary">Fhip1b</name>
    <name evidence="9" type="synonym">Fam160a2</name>
</gene>
<protein>
    <recommendedName>
        <fullName evidence="3">FHF complex subunit HOOK-interacting protein 1B</fullName>
    </recommendedName>
    <alternativeName>
        <fullName evidence="4">FTS- and Hook-interacting protein</fullName>
    </alternativeName>
</protein>
<dbReference type="VEuPathDB" id="HostDB:ENSMUSG00000044465"/>
<reference evidence="8 10" key="2">
    <citation type="journal article" date="2009" name="PLoS Biol.">
        <title>Lineage-specific biology revealed by a finished genome assembly of the mouse.</title>
        <authorList>
            <consortium name="Mouse Genome Sequencing Consortium"/>
            <person name="Church D.M."/>
            <person name="Goodstadt L."/>
            <person name="Hillier L.W."/>
            <person name="Zody M.C."/>
            <person name="Goldstein S."/>
            <person name="She X."/>
            <person name="Bult C.J."/>
            <person name="Agarwala R."/>
            <person name="Cherry J.L."/>
            <person name="DiCuccio M."/>
            <person name="Hlavina W."/>
            <person name="Kapustin Y."/>
            <person name="Meric P."/>
            <person name="Maglott D."/>
            <person name="Birtle Z."/>
            <person name="Marques A.C."/>
            <person name="Graves T."/>
            <person name="Zhou S."/>
            <person name="Teague B."/>
            <person name="Potamousis K."/>
            <person name="Churas C."/>
            <person name="Place M."/>
            <person name="Herschleb J."/>
            <person name="Runnheim R."/>
            <person name="Forrest D."/>
            <person name="Amos-Landgraf J."/>
            <person name="Schwartz D.C."/>
            <person name="Cheng Z."/>
            <person name="Lindblad-Toh K."/>
            <person name="Eichler E.E."/>
            <person name="Ponting C.P."/>
        </authorList>
    </citation>
    <scope>NUCLEOTIDE SEQUENCE [LARGE SCALE GENOMIC DNA]</scope>
    <source>
        <strain evidence="8 10">C57BL/6J</strain>
    </source>
</reference>
<dbReference type="Proteomes" id="UP000000589">
    <property type="component" value="Chromosome 7"/>
</dbReference>
<dbReference type="InterPro" id="IPR045668">
    <property type="entry name" value="FHIP_KELAA_motif"/>
</dbReference>
<evidence type="ECO:0007829" key="11">
    <source>
        <dbReference type="PeptideAtlas" id="F8WHJ1"/>
    </source>
</evidence>
<feature type="compositionally biased region" description="Basic and acidic residues" evidence="7">
    <location>
        <begin position="597"/>
        <end position="608"/>
    </location>
</feature>
<keyword evidence="10" id="KW-1185">Reference proteome</keyword>
<evidence type="ECO:0007829" key="13">
    <source>
        <dbReference type="PubMed" id="17242355"/>
    </source>
</evidence>
<dbReference type="Pfam" id="PF19311">
    <property type="entry name" value="KELAA"/>
    <property type="match status" value="1"/>
</dbReference>
<reference evidence="13" key="1">
    <citation type="journal article" date="2007" name="Proc. Natl. Acad. Sci. U.S.A.">
        <title>Large-scale phosphorylation analysis of mouse liver.</title>
        <authorList>
            <person name="Villen J."/>
            <person name="Beausoleil S.A."/>
            <person name="Gerber S.A."/>
            <person name="Gygi S.P."/>
        </authorList>
    </citation>
    <scope>IDENTIFICATION BY MASS SPECTROMETRY [LARGE SCALE ANALYSIS]</scope>
</reference>
<evidence type="ECO:0000256" key="3">
    <source>
        <dbReference type="ARBA" id="ARBA00040201"/>
    </source>
</evidence>
<evidence type="ECO:0007829" key="12">
    <source>
        <dbReference type="ProteomicsDB" id="F8WHJ1"/>
    </source>
</evidence>
<dbReference type="PANTHER" id="PTHR21705:SF4">
    <property type="entry name" value="FHF COMPLEX SUBUNIT HOOK-INTERACTING PROTEIN 1B"/>
    <property type="match status" value="1"/>
</dbReference>
<name>F8WHJ1_MOUSE</name>
<dbReference type="AlphaFoldDB" id="F8WHJ1"/>
<reference evidence="8" key="6">
    <citation type="submission" date="2025-09" db="UniProtKB">
        <authorList>
            <consortium name="Ensembl"/>
        </authorList>
    </citation>
    <scope>IDENTIFICATION</scope>
    <source>
        <strain evidence="8">C57BL/6J</strain>
    </source>
</reference>
<evidence type="ECO:0000256" key="7">
    <source>
        <dbReference type="SAM" id="MobiDB-lite"/>
    </source>
</evidence>
<dbReference type="Ensembl" id="ENSMUST00000074686.10">
    <property type="protein sequence ID" value="ENSMUSP00000074252.8"/>
    <property type="gene ID" value="ENSMUSG00000044465.20"/>
</dbReference>
<comment type="function">
    <text evidence="5">Component of the FTS/Hook/FHIP complex (FHF complex). The FHF complex may function to promote vesicle trafficking and/or fusion via the homotypic vesicular protein sorting complex (the HOPS complex). FHF complex promotes the distribution of AP-4 complex to the perinuclear area of the cell.</text>
</comment>
<accession>F8WHJ1</accession>
<feature type="region of interest" description="Disordered" evidence="7">
    <location>
        <begin position="690"/>
        <end position="717"/>
    </location>
</feature>
<proteinExistence type="evidence at protein level"/>
<evidence type="ECO:0000256" key="4">
    <source>
        <dbReference type="ARBA" id="ARBA00041288"/>
    </source>
</evidence>
<dbReference type="ExpressionAtlas" id="F8WHJ1">
    <property type="expression patterns" value="baseline and differential"/>
</dbReference>
<dbReference type="PANTHER" id="PTHR21705">
    <property type="entry name" value="RAI16 PROTEIN-RELATED"/>
    <property type="match status" value="1"/>
</dbReference>
<dbReference type="MGI" id="MGI:1921599">
    <property type="gene designation" value="Fhip1b"/>
</dbReference>
<keyword evidence="2" id="KW-0653">Protein transport</keyword>
<dbReference type="AGR" id="MGI:1921599"/>
<dbReference type="InterPro" id="IPR019384">
    <property type="entry name" value="FHIP"/>
</dbReference>
<dbReference type="PeptideAtlas" id="F8WHJ1"/>
<feature type="compositionally biased region" description="Low complexity" evidence="7">
    <location>
        <begin position="482"/>
        <end position="496"/>
    </location>
</feature>
<dbReference type="GO" id="GO:0015031">
    <property type="term" value="P:protein transport"/>
    <property type="evidence" value="ECO:0007669"/>
    <property type="project" value="UniProtKB-KW"/>
</dbReference>
<evidence type="ECO:0000313" key="10">
    <source>
        <dbReference type="Proteomes" id="UP000000589"/>
    </source>
</evidence>
<feature type="compositionally biased region" description="Low complexity" evidence="7">
    <location>
        <begin position="527"/>
        <end position="538"/>
    </location>
</feature>
<dbReference type="SMR" id="F8WHJ1"/>
<feature type="region of interest" description="Disordered" evidence="7">
    <location>
        <begin position="511"/>
        <end position="548"/>
    </location>
</feature>
<dbReference type="GeneTree" id="ENSGT00950000182936"/>
<evidence type="ECO:0000256" key="5">
    <source>
        <dbReference type="ARBA" id="ARBA00046048"/>
    </source>
</evidence>
<evidence type="ECO:0000256" key="2">
    <source>
        <dbReference type="ARBA" id="ARBA00022927"/>
    </source>
</evidence>
<reference evidence="14" key="3">
    <citation type="journal article" date="2010" name="Cell">
        <title>A tissue-specific atlas of mouse protein phosphorylation and expression.</title>
        <authorList>
            <person name="Huttlin E.L."/>
            <person name="Jedrychowski M.P."/>
            <person name="Elias J.E."/>
            <person name="Goswami T."/>
            <person name="Rad R."/>
            <person name="Beausoleil S.A."/>
            <person name="Villen J."/>
            <person name="Haas W."/>
            <person name="Sowa M.E."/>
            <person name="Gygi S.P."/>
        </authorList>
    </citation>
    <scope>IDENTIFICATION BY MASS SPECTROMETRY [LARGE SCALE ANALYSIS]</scope>
</reference>
<feature type="region of interest" description="Disordered" evidence="7">
    <location>
        <begin position="465"/>
        <end position="496"/>
    </location>
</feature>